<dbReference type="PRINTS" id="PR01590">
    <property type="entry name" value="HTHFIS"/>
</dbReference>
<sequence>MDGAGCRLKSRATLPRTHYNTKFNKTYPSHAMPNSHDIADCITENLNQYFRDLNGEPPSNVYDMVLFQVEKPLLKRVMDECSGNQCRAAEVLGMNRNTLRKKLVQHGLLTS</sequence>
<evidence type="ECO:0000259" key="1">
    <source>
        <dbReference type="Pfam" id="PF02954"/>
    </source>
</evidence>
<dbReference type="InterPro" id="IPR009057">
    <property type="entry name" value="Homeodomain-like_sf"/>
</dbReference>
<name>F0EX03_9NEIS</name>
<feature type="domain" description="DNA binding HTH" evidence="1">
    <location>
        <begin position="68"/>
        <end position="103"/>
    </location>
</feature>
<dbReference type="SUPFAM" id="SSF46689">
    <property type="entry name" value="Homeodomain-like"/>
    <property type="match status" value="1"/>
</dbReference>
<keyword evidence="3" id="KW-1185">Reference proteome</keyword>
<comment type="caution">
    <text evidence="2">The sequence shown here is derived from an EMBL/GenBank/DDBJ whole genome shotgun (WGS) entry which is preliminary data.</text>
</comment>
<evidence type="ECO:0000313" key="3">
    <source>
        <dbReference type="Proteomes" id="UP000004088"/>
    </source>
</evidence>
<reference evidence="2 3" key="1">
    <citation type="submission" date="2011-01" db="EMBL/GenBank/DDBJ databases">
        <authorList>
            <person name="Muzny D."/>
            <person name="Qin X."/>
            <person name="Deng J."/>
            <person name="Jiang H."/>
            <person name="Liu Y."/>
            <person name="Qu J."/>
            <person name="Song X.-Z."/>
            <person name="Zhang L."/>
            <person name="Thornton R."/>
            <person name="Coyle M."/>
            <person name="Francisco L."/>
            <person name="Jackson L."/>
            <person name="Javaid M."/>
            <person name="Korchina V."/>
            <person name="Kovar C."/>
            <person name="Mata R."/>
            <person name="Mathew T."/>
            <person name="Ngo R."/>
            <person name="Nguyen L."/>
            <person name="Nguyen N."/>
            <person name="Okwuonu G."/>
            <person name="Ongeri F."/>
            <person name="Pham C."/>
            <person name="Simmons D."/>
            <person name="Wilczek-Boney K."/>
            <person name="Hale W."/>
            <person name="Jakkamsetti A."/>
            <person name="Pham P."/>
            <person name="Ruth R."/>
            <person name="San Lucas F."/>
            <person name="Warren J."/>
            <person name="Zhang J."/>
            <person name="Zhao Z."/>
            <person name="Zhou C."/>
            <person name="Zhu D."/>
            <person name="Lee S."/>
            <person name="Bess C."/>
            <person name="Blankenburg K."/>
            <person name="Forbes L."/>
            <person name="Fu Q."/>
            <person name="Gubbala S."/>
            <person name="Hirani K."/>
            <person name="Jayaseelan J.C."/>
            <person name="Lara F."/>
            <person name="Munidasa M."/>
            <person name="Palculict T."/>
            <person name="Patil S."/>
            <person name="Pu L.-L."/>
            <person name="Saada N."/>
            <person name="Tang L."/>
            <person name="Weissenberger G."/>
            <person name="Zhu Y."/>
            <person name="Hemphill L."/>
            <person name="Shang Y."/>
            <person name="Youmans B."/>
            <person name="Ayvaz T."/>
            <person name="Ross M."/>
            <person name="Santibanez J."/>
            <person name="Aqrawi P."/>
            <person name="Gross S."/>
            <person name="Joshi V."/>
            <person name="Fowler G."/>
            <person name="Nazareth L."/>
            <person name="Reid J."/>
            <person name="Worley K."/>
            <person name="Petrosino J."/>
            <person name="Highlander S."/>
            <person name="Gibbs R."/>
        </authorList>
    </citation>
    <scope>NUCLEOTIDE SEQUENCE [LARGE SCALE GENOMIC DNA]</scope>
    <source>
        <strain evidence="2 3">ATCC 33394</strain>
    </source>
</reference>
<dbReference type="PANTHER" id="PTHR47918">
    <property type="entry name" value="DNA-BINDING PROTEIN FIS"/>
    <property type="match status" value="1"/>
</dbReference>
<protein>
    <submittedName>
        <fullName evidence="2">Transcriptional regulator, Fis family</fullName>
    </submittedName>
</protein>
<gene>
    <name evidence="2" type="primary">fis</name>
    <name evidence="2" type="ORF">HMPREF9098_0383</name>
</gene>
<dbReference type="InterPro" id="IPR002197">
    <property type="entry name" value="HTH_Fis"/>
</dbReference>
<dbReference type="Proteomes" id="UP000004088">
    <property type="component" value="Unassembled WGS sequence"/>
</dbReference>
<dbReference type="EMBL" id="AEWV01000006">
    <property type="protein sequence ID" value="EGC18234.1"/>
    <property type="molecule type" value="Genomic_DNA"/>
</dbReference>
<organism evidence="2 3">
    <name type="scientific">Kingella denitrificans ATCC 33394</name>
    <dbReference type="NCBI Taxonomy" id="888741"/>
    <lineage>
        <taxon>Bacteria</taxon>
        <taxon>Pseudomonadati</taxon>
        <taxon>Pseudomonadota</taxon>
        <taxon>Betaproteobacteria</taxon>
        <taxon>Neisseriales</taxon>
        <taxon>Neisseriaceae</taxon>
        <taxon>Kingella</taxon>
    </lineage>
</organism>
<evidence type="ECO:0000313" key="2">
    <source>
        <dbReference type="EMBL" id="EGC18234.1"/>
    </source>
</evidence>
<accession>F0EX03</accession>
<dbReference type="STRING" id="888741.HMPREF9098_0383"/>
<dbReference type="NCBIfam" id="NF002517">
    <property type="entry name" value="PRK01905.1"/>
    <property type="match status" value="1"/>
</dbReference>
<dbReference type="PANTHER" id="PTHR47918:SF1">
    <property type="entry name" value="DNA-BINDING PROTEIN FIS"/>
    <property type="match status" value="1"/>
</dbReference>
<proteinExistence type="predicted"/>
<dbReference type="AlphaFoldDB" id="F0EX03"/>
<dbReference type="HOGENOM" id="CLU_158040_2_0_4"/>
<dbReference type="Gene3D" id="1.10.10.60">
    <property type="entry name" value="Homeodomain-like"/>
    <property type="match status" value="1"/>
</dbReference>
<dbReference type="Pfam" id="PF02954">
    <property type="entry name" value="HTH_8"/>
    <property type="match status" value="1"/>
</dbReference>
<dbReference type="InterPro" id="IPR050207">
    <property type="entry name" value="Trans_regulatory_Fis"/>
</dbReference>
<dbReference type="GO" id="GO:0043565">
    <property type="term" value="F:sequence-specific DNA binding"/>
    <property type="evidence" value="ECO:0007669"/>
    <property type="project" value="InterPro"/>
</dbReference>